<organism evidence="2 3">
    <name type="scientific">Candidatus Amesbacteria bacterium RIFCSPLOWO2_01_FULL_47_33</name>
    <dbReference type="NCBI Taxonomy" id="1797258"/>
    <lineage>
        <taxon>Bacteria</taxon>
        <taxon>Candidatus Amesiibacteriota</taxon>
    </lineage>
</organism>
<reference evidence="2 3" key="1">
    <citation type="journal article" date="2016" name="Nat. Commun.">
        <title>Thousands of microbial genomes shed light on interconnected biogeochemical processes in an aquifer system.</title>
        <authorList>
            <person name="Anantharaman K."/>
            <person name="Brown C.T."/>
            <person name="Hug L.A."/>
            <person name="Sharon I."/>
            <person name="Castelle C.J."/>
            <person name="Probst A.J."/>
            <person name="Thomas B.C."/>
            <person name="Singh A."/>
            <person name="Wilkins M.J."/>
            <person name="Karaoz U."/>
            <person name="Brodie E.L."/>
            <person name="Williams K.H."/>
            <person name="Hubbard S.S."/>
            <person name="Banfield J.F."/>
        </authorList>
    </citation>
    <scope>NUCLEOTIDE SEQUENCE [LARGE SCALE GENOMIC DNA]</scope>
</reference>
<sequence>MPKQKEFSGINPTQMGAIIFGFIAVGIAGYYTGLAKNIRQRSFTVQDYTPQNNNYPTGETLPTQAPRTGFKTYIRNRDGNRIRYKILAGHPNIASIEFSFDPSDTGGLTAQTSYLLIQTKQTGCVIDTRGRETSDRAGWIKEFEEKLGVYEFLMESLDNEGYITGEFEMSNGREAGLALNVSWQDEKDKENCITDLKEILKEMKYEVIKQAE</sequence>
<keyword evidence="1" id="KW-1133">Transmembrane helix</keyword>
<dbReference type="AlphaFoldDB" id="A0A1F4Z6K0"/>
<protein>
    <submittedName>
        <fullName evidence="2">Uncharacterized protein</fullName>
    </submittedName>
</protein>
<dbReference type="Proteomes" id="UP000176822">
    <property type="component" value="Unassembled WGS sequence"/>
</dbReference>
<proteinExistence type="predicted"/>
<name>A0A1F4Z6K0_9BACT</name>
<gene>
    <name evidence="2" type="ORF">A2972_02685</name>
</gene>
<evidence type="ECO:0000313" key="3">
    <source>
        <dbReference type="Proteomes" id="UP000176822"/>
    </source>
</evidence>
<evidence type="ECO:0000256" key="1">
    <source>
        <dbReference type="SAM" id="Phobius"/>
    </source>
</evidence>
<keyword evidence="1" id="KW-0472">Membrane</keyword>
<evidence type="ECO:0000313" key="2">
    <source>
        <dbReference type="EMBL" id="OGD01800.1"/>
    </source>
</evidence>
<keyword evidence="1" id="KW-0812">Transmembrane</keyword>
<accession>A0A1F4Z6K0</accession>
<feature type="transmembrane region" description="Helical" evidence="1">
    <location>
        <begin position="15"/>
        <end position="34"/>
    </location>
</feature>
<dbReference type="EMBL" id="MEXM01000005">
    <property type="protein sequence ID" value="OGD01800.1"/>
    <property type="molecule type" value="Genomic_DNA"/>
</dbReference>
<comment type="caution">
    <text evidence="2">The sequence shown here is derived from an EMBL/GenBank/DDBJ whole genome shotgun (WGS) entry which is preliminary data.</text>
</comment>